<dbReference type="Pfam" id="PF02470">
    <property type="entry name" value="MlaD"/>
    <property type="match status" value="1"/>
</dbReference>
<keyword evidence="4" id="KW-1185">Reference proteome</keyword>
<organism evidence="3 4">
    <name type="scientific">Novosphingobium arvoryzae</name>
    <dbReference type="NCBI Taxonomy" id="1256514"/>
    <lineage>
        <taxon>Bacteria</taxon>
        <taxon>Pseudomonadati</taxon>
        <taxon>Pseudomonadota</taxon>
        <taxon>Alphaproteobacteria</taxon>
        <taxon>Sphingomonadales</taxon>
        <taxon>Sphingomonadaceae</taxon>
        <taxon>Novosphingobium</taxon>
    </lineage>
</organism>
<comment type="caution">
    <text evidence="3">The sequence shown here is derived from an EMBL/GenBank/DDBJ whole genome shotgun (WGS) entry which is preliminary data.</text>
</comment>
<feature type="transmembrane region" description="Helical" evidence="1">
    <location>
        <begin position="7"/>
        <end position="29"/>
    </location>
</feature>
<keyword evidence="1" id="KW-0472">Membrane</keyword>
<dbReference type="EMBL" id="BMZD01000002">
    <property type="protein sequence ID" value="GGZ92637.1"/>
    <property type="molecule type" value="Genomic_DNA"/>
</dbReference>
<dbReference type="AlphaFoldDB" id="A0A918VFE9"/>
<keyword evidence="1" id="KW-0812">Transmembrane</keyword>
<protein>
    <recommendedName>
        <fullName evidence="2">Mce/MlaD domain-containing protein</fullName>
    </recommendedName>
</protein>
<sequence>METRANHIWVGTVTLALLAVLAAFIIWIARLGQTNQQEYDVFFKQSVDGLSKGSAVSFSGVPVGQVKTIELWKKDPSFVRVRISLNDDVPVLLGTTATIQSGFTGVSNIQLEGAVRGAPPLTEAGPEGVPVIPTKRGGLGELLNTAPVLLERLATLTERMTTVFSDKNQQSIENILTNTDRLTGQLANSSPEVQRTMVELQKTLLEAQVALKSFEQIAANTDATLNGEGKQMLQQFRTSLKSIEKTSDTLNATLADARPAARQLNETTLPQAEAAIRDLRATTRALRDLTEKVNDQGAAALLGGDKLPEYKP</sequence>
<gene>
    <name evidence="3" type="ORF">GCM10011617_10310</name>
</gene>
<evidence type="ECO:0000259" key="2">
    <source>
        <dbReference type="Pfam" id="PF02470"/>
    </source>
</evidence>
<evidence type="ECO:0000313" key="4">
    <source>
        <dbReference type="Proteomes" id="UP000634139"/>
    </source>
</evidence>
<dbReference type="PANTHER" id="PTHR36698">
    <property type="entry name" value="BLL5892 PROTEIN"/>
    <property type="match status" value="1"/>
</dbReference>
<dbReference type="Proteomes" id="UP000634139">
    <property type="component" value="Unassembled WGS sequence"/>
</dbReference>
<proteinExistence type="predicted"/>
<evidence type="ECO:0000313" key="3">
    <source>
        <dbReference type="EMBL" id="GGZ92637.1"/>
    </source>
</evidence>
<reference evidence="3" key="1">
    <citation type="journal article" date="2014" name="Int. J. Syst. Evol. Microbiol.">
        <title>Complete genome sequence of Corynebacterium casei LMG S-19264T (=DSM 44701T), isolated from a smear-ripened cheese.</title>
        <authorList>
            <consortium name="US DOE Joint Genome Institute (JGI-PGF)"/>
            <person name="Walter F."/>
            <person name="Albersmeier A."/>
            <person name="Kalinowski J."/>
            <person name="Ruckert C."/>
        </authorList>
    </citation>
    <scope>NUCLEOTIDE SEQUENCE</scope>
    <source>
        <strain evidence="3">KCTC 32422</strain>
    </source>
</reference>
<feature type="domain" description="Mce/MlaD" evidence="2">
    <location>
        <begin position="38"/>
        <end position="112"/>
    </location>
</feature>
<dbReference type="PANTHER" id="PTHR36698:SF2">
    <property type="entry name" value="MCE_MLAD DOMAIN-CONTAINING PROTEIN"/>
    <property type="match status" value="1"/>
</dbReference>
<keyword evidence="1" id="KW-1133">Transmembrane helix</keyword>
<accession>A0A918VFE9</accession>
<reference evidence="3" key="2">
    <citation type="submission" date="2020-09" db="EMBL/GenBank/DDBJ databases">
        <authorList>
            <person name="Sun Q."/>
            <person name="Kim S."/>
        </authorList>
    </citation>
    <scope>NUCLEOTIDE SEQUENCE</scope>
    <source>
        <strain evidence="3">KCTC 32422</strain>
    </source>
</reference>
<dbReference type="InterPro" id="IPR003399">
    <property type="entry name" value="Mce/MlaD"/>
</dbReference>
<evidence type="ECO:0000256" key="1">
    <source>
        <dbReference type="SAM" id="Phobius"/>
    </source>
</evidence>
<name>A0A918VFE9_9SPHN</name>
<dbReference type="RefSeq" id="WP_189539355.1">
    <property type="nucleotide sequence ID" value="NZ_BMZD01000002.1"/>
</dbReference>